<keyword evidence="2" id="KW-0456">Lyase</keyword>
<accession>A0ABT9YBY4</accession>
<gene>
    <name evidence="2" type="ORF">J2S01_002878</name>
</gene>
<feature type="domain" description="VOC" evidence="1">
    <location>
        <begin position="3"/>
        <end position="150"/>
    </location>
</feature>
<proteinExistence type="predicted"/>
<dbReference type="CDD" id="cd06587">
    <property type="entry name" value="VOC"/>
    <property type="match status" value="1"/>
</dbReference>
<evidence type="ECO:0000313" key="2">
    <source>
        <dbReference type="EMBL" id="MDQ0205138.1"/>
    </source>
</evidence>
<dbReference type="EMBL" id="JAUSUE010000031">
    <property type="protein sequence ID" value="MDQ0205138.1"/>
    <property type="molecule type" value="Genomic_DNA"/>
</dbReference>
<dbReference type="SUPFAM" id="SSF54593">
    <property type="entry name" value="Glyoxalase/Bleomycin resistance protein/Dihydroxybiphenyl dioxygenase"/>
    <property type="match status" value="1"/>
</dbReference>
<dbReference type="RefSeq" id="WP_307225361.1">
    <property type="nucleotide sequence ID" value="NZ_CP116940.1"/>
</dbReference>
<name>A0ABT9YBY4_9FIRM</name>
<dbReference type="Pfam" id="PF00903">
    <property type="entry name" value="Glyoxalase"/>
    <property type="match status" value="1"/>
</dbReference>
<protein>
    <submittedName>
        <fullName evidence="2">Enzyme related to lactoylglutathione lyase</fullName>
    </submittedName>
</protein>
<dbReference type="InterPro" id="IPR029068">
    <property type="entry name" value="Glyas_Bleomycin-R_OHBP_Dase"/>
</dbReference>
<sequence>MAQLRHTGLYVENLDKETEFYKYVFHMYPICEKIEQEDALLIDLLRHVNVSILVTKLITDQGKKTGMGDMLELIQVTAPLQCMVKNNSTMNIYTPGCLHLGFGIDNMEETIDKILLQHGKQYTVVHTMENGNKCCFCKDPEGNWLELIESCNK</sequence>
<dbReference type="GO" id="GO:0016829">
    <property type="term" value="F:lyase activity"/>
    <property type="evidence" value="ECO:0007669"/>
    <property type="project" value="UniProtKB-KW"/>
</dbReference>
<organism evidence="2 3">
    <name type="scientific">Pectinatus haikarae</name>
    <dbReference type="NCBI Taxonomy" id="349096"/>
    <lineage>
        <taxon>Bacteria</taxon>
        <taxon>Bacillati</taxon>
        <taxon>Bacillota</taxon>
        <taxon>Negativicutes</taxon>
        <taxon>Selenomonadales</taxon>
        <taxon>Selenomonadaceae</taxon>
        <taxon>Pectinatus</taxon>
    </lineage>
</organism>
<evidence type="ECO:0000313" key="3">
    <source>
        <dbReference type="Proteomes" id="UP001239167"/>
    </source>
</evidence>
<dbReference type="InterPro" id="IPR037523">
    <property type="entry name" value="VOC_core"/>
</dbReference>
<evidence type="ECO:0000259" key="1">
    <source>
        <dbReference type="PROSITE" id="PS51819"/>
    </source>
</evidence>
<dbReference type="PROSITE" id="PS51819">
    <property type="entry name" value="VOC"/>
    <property type="match status" value="1"/>
</dbReference>
<dbReference type="Proteomes" id="UP001239167">
    <property type="component" value="Unassembled WGS sequence"/>
</dbReference>
<dbReference type="InterPro" id="IPR004360">
    <property type="entry name" value="Glyas_Fos-R_dOase_dom"/>
</dbReference>
<reference evidence="2 3" key="1">
    <citation type="submission" date="2023-07" db="EMBL/GenBank/DDBJ databases">
        <title>Genomic Encyclopedia of Type Strains, Phase IV (KMG-IV): sequencing the most valuable type-strain genomes for metagenomic binning, comparative biology and taxonomic classification.</title>
        <authorList>
            <person name="Goeker M."/>
        </authorList>
    </citation>
    <scope>NUCLEOTIDE SEQUENCE [LARGE SCALE GENOMIC DNA]</scope>
    <source>
        <strain evidence="2 3">DSM 16980</strain>
    </source>
</reference>
<dbReference type="Gene3D" id="3.10.180.10">
    <property type="entry name" value="2,3-Dihydroxybiphenyl 1,2-Dioxygenase, domain 1"/>
    <property type="match status" value="1"/>
</dbReference>
<comment type="caution">
    <text evidence="2">The sequence shown here is derived from an EMBL/GenBank/DDBJ whole genome shotgun (WGS) entry which is preliminary data.</text>
</comment>
<keyword evidence="3" id="KW-1185">Reference proteome</keyword>